<evidence type="ECO:0000313" key="6">
    <source>
        <dbReference type="Proteomes" id="UP000243534"/>
    </source>
</evidence>
<comment type="function">
    <text evidence="1">This protein is essential for plasmid replication; it is involved in copy control functions.</text>
</comment>
<dbReference type="OrthoDB" id="6497710at2"/>
<evidence type="ECO:0000256" key="2">
    <source>
        <dbReference type="ARBA" id="ARBA00008256"/>
    </source>
</evidence>
<dbReference type="NCBIfam" id="NF040977">
    <property type="entry name" value="RepA_IncFII_LM"/>
    <property type="match status" value="1"/>
</dbReference>
<comment type="caution">
    <text evidence="5">The sequence shown here is derived from an EMBL/GenBank/DDBJ whole genome shotgun (WGS) entry which is preliminary data.</text>
</comment>
<dbReference type="GO" id="GO:0006276">
    <property type="term" value="P:plasmid maintenance"/>
    <property type="evidence" value="ECO:0007669"/>
    <property type="project" value="UniProtKB-KW"/>
</dbReference>
<evidence type="ECO:0000313" key="5">
    <source>
        <dbReference type="EMBL" id="OFC63756.1"/>
    </source>
</evidence>
<keyword evidence="3" id="KW-0615">Plasmid copy control</keyword>
<dbReference type="Proteomes" id="UP000243534">
    <property type="component" value="Unassembled WGS sequence"/>
</dbReference>
<sequence>MLNCKEKSFPFYTQVKNPTPCFTPPEGKSTLPFCRKLMEKAVGFTDKLAFAMHMAFSRATGKRHRQPPKLRRAAIDALIQALLFHYNPLGNRVNASITTMAIECGLATESENGNLSITRATRALASLAKDTGLITYETTFDPEIGCNVPSDIQFTPALFDMLDISPEALASERNSRAEWENQKREKQGLPRLSLDELACKAFSYVRNAFRAYHRKRRLHGLKRLRAKRDAGLSRKEIEQKVKVELQKEIAAGSFPADLATVLREVASRVKERMIMSRGNHTRLATP</sequence>
<dbReference type="Pfam" id="PF02387">
    <property type="entry name" value="IncFII_repA"/>
    <property type="match status" value="1"/>
</dbReference>
<dbReference type="EMBL" id="MAYS01000033">
    <property type="protein sequence ID" value="OFC63756.1"/>
    <property type="molecule type" value="Genomic_DNA"/>
</dbReference>
<name>A0A1E7Z4U8_9GAMM</name>
<dbReference type="RefSeq" id="WP_070133593.1">
    <property type="nucleotide sequence ID" value="NZ_MAYS01000033.1"/>
</dbReference>
<dbReference type="AlphaFoldDB" id="A0A1E7Z4U8"/>
<evidence type="ECO:0000256" key="4">
    <source>
        <dbReference type="ARBA" id="ARBA00022705"/>
    </source>
</evidence>
<proteinExistence type="inferred from homology"/>
<protein>
    <submittedName>
        <fullName evidence="5">IncFII family plasmid replication initiator RepA</fullName>
    </submittedName>
</protein>
<dbReference type="GO" id="GO:0006260">
    <property type="term" value="P:DNA replication"/>
    <property type="evidence" value="ECO:0007669"/>
    <property type="project" value="UniProtKB-KW"/>
</dbReference>
<reference evidence="5 6" key="1">
    <citation type="submission" date="2016-07" db="EMBL/GenBank/DDBJ databases">
        <authorList>
            <person name="Yuval B."/>
        </authorList>
    </citation>
    <scope>NUCLEOTIDE SEQUENCE [LARGE SCALE GENOMIC DNA]</scope>
    <source>
        <strain evidence="5 6">IL</strain>
    </source>
</reference>
<dbReference type="InterPro" id="IPR003446">
    <property type="entry name" value="Plasmid_replication_init_RepA"/>
</dbReference>
<evidence type="ECO:0000256" key="3">
    <source>
        <dbReference type="ARBA" id="ARBA00022689"/>
    </source>
</evidence>
<keyword evidence="4" id="KW-0235">DNA replication</keyword>
<evidence type="ECO:0000256" key="1">
    <source>
        <dbReference type="ARBA" id="ARBA00002740"/>
    </source>
</evidence>
<organism evidence="5 6">
    <name type="scientific">Candidatus Erwinia dacicola</name>
    <dbReference type="NCBI Taxonomy" id="252393"/>
    <lineage>
        <taxon>Bacteria</taxon>
        <taxon>Pseudomonadati</taxon>
        <taxon>Pseudomonadota</taxon>
        <taxon>Gammaproteobacteria</taxon>
        <taxon>Enterobacterales</taxon>
        <taxon>Erwiniaceae</taxon>
        <taxon>Erwinia</taxon>
    </lineage>
</organism>
<gene>
    <name evidence="5" type="ORF">BBW68_04115</name>
</gene>
<accession>A0A1E7Z4U8</accession>
<comment type="similarity">
    <text evidence="2">Belongs to the IncFII RepA family.</text>
</comment>